<sequence length="109" mass="12667">MLTKEQALVWEPLARGCWRLCDPRYAEGEAQRLVAYVERVATGGFEAVWIGRRGAPSWHVSRAEVVREAHRSSRIDAQTFRKDDHRRDEVYLPHTMQDRHRVLTPTSPS</sequence>
<dbReference type="RefSeq" id="WP_157414451.1">
    <property type="nucleotide sequence ID" value="NZ_BAAAMK010000011.1"/>
</dbReference>
<evidence type="ECO:0000313" key="2">
    <source>
        <dbReference type="Proteomes" id="UP001499954"/>
    </source>
</evidence>
<organism evidence="1 2">
    <name type="scientific">Agromyces allii</name>
    <dbReference type="NCBI Taxonomy" id="393607"/>
    <lineage>
        <taxon>Bacteria</taxon>
        <taxon>Bacillati</taxon>
        <taxon>Actinomycetota</taxon>
        <taxon>Actinomycetes</taxon>
        <taxon>Micrococcales</taxon>
        <taxon>Microbacteriaceae</taxon>
        <taxon>Agromyces</taxon>
    </lineage>
</organism>
<reference evidence="1 2" key="1">
    <citation type="journal article" date="2019" name="Int. J. Syst. Evol. Microbiol.">
        <title>The Global Catalogue of Microorganisms (GCM) 10K type strain sequencing project: providing services to taxonomists for standard genome sequencing and annotation.</title>
        <authorList>
            <consortium name="The Broad Institute Genomics Platform"/>
            <consortium name="The Broad Institute Genome Sequencing Center for Infectious Disease"/>
            <person name="Wu L."/>
            <person name="Ma J."/>
        </authorList>
    </citation>
    <scope>NUCLEOTIDE SEQUENCE [LARGE SCALE GENOMIC DNA]</scope>
    <source>
        <strain evidence="1 2">JCM 13584</strain>
    </source>
</reference>
<proteinExistence type="predicted"/>
<comment type="caution">
    <text evidence="1">The sequence shown here is derived from an EMBL/GenBank/DDBJ whole genome shotgun (WGS) entry which is preliminary data.</text>
</comment>
<dbReference type="EMBL" id="BAAAMK010000011">
    <property type="protein sequence ID" value="GAA1966100.1"/>
    <property type="molecule type" value="Genomic_DNA"/>
</dbReference>
<protein>
    <submittedName>
        <fullName evidence="1">Uncharacterized protein</fullName>
    </submittedName>
</protein>
<keyword evidence="2" id="KW-1185">Reference proteome</keyword>
<evidence type="ECO:0000313" key="1">
    <source>
        <dbReference type="EMBL" id="GAA1966100.1"/>
    </source>
</evidence>
<dbReference type="Proteomes" id="UP001499954">
    <property type="component" value="Unassembled WGS sequence"/>
</dbReference>
<accession>A0ABN2RBP4</accession>
<gene>
    <name evidence="1" type="ORF">GCM10009717_36190</name>
</gene>
<name>A0ABN2RBP4_9MICO</name>